<gene>
    <name evidence="2" type="ORF">BS47DRAFT_1368200</name>
</gene>
<comment type="caution">
    <text evidence="2">The sequence shown here is derived from an EMBL/GenBank/DDBJ whole genome shotgun (WGS) entry which is preliminary data.</text>
</comment>
<evidence type="ECO:0000256" key="1">
    <source>
        <dbReference type="SAM" id="MobiDB-lite"/>
    </source>
</evidence>
<accession>A0A9P6DNG6</accession>
<dbReference type="AlphaFoldDB" id="A0A9P6DNG6"/>
<evidence type="ECO:0000313" key="3">
    <source>
        <dbReference type="Proteomes" id="UP000886523"/>
    </source>
</evidence>
<sequence>MPAHRKWEQEFVRTGTPKGYTLRAPRGGKRKQETPDPIDPWLAQLQPALLHRPCTSLLRAPWLTSMEILNERSRPRSKLPQGLCGAHYGEELADPVGIAQYSELGGRIHMEAIWTELEVSCQVGRPRLDYKKCRDRGEQSVG</sequence>
<feature type="region of interest" description="Disordered" evidence="1">
    <location>
        <begin position="17"/>
        <end position="38"/>
    </location>
</feature>
<organism evidence="2 3">
    <name type="scientific">Hydnum rufescens UP504</name>
    <dbReference type="NCBI Taxonomy" id="1448309"/>
    <lineage>
        <taxon>Eukaryota</taxon>
        <taxon>Fungi</taxon>
        <taxon>Dikarya</taxon>
        <taxon>Basidiomycota</taxon>
        <taxon>Agaricomycotina</taxon>
        <taxon>Agaricomycetes</taxon>
        <taxon>Cantharellales</taxon>
        <taxon>Hydnaceae</taxon>
        <taxon>Hydnum</taxon>
    </lineage>
</organism>
<proteinExistence type="predicted"/>
<reference evidence="2" key="1">
    <citation type="journal article" date="2020" name="Nat. Commun.">
        <title>Large-scale genome sequencing of mycorrhizal fungi provides insights into the early evolution of symbiotic traits.</title>
        <authorList>
            <person name="Miyauchi S."/>
            <person name="Kiss E."/>
            <person name="Kuo A."/>
            <person name="Drula E."/>
            <person name="Kohler A."/>
            <person name="Sanchez-Garcia M."/>
            <person name="Morin E."/>
            <person name="Andreopoulos B."/>
            <person name="Barry K.W."/>
            <person name="Bonito G."/>
            <person name="Buee M."/>
            <person name="Carver A."/>
            <person name="Chen C."/>
            <person name="Cichocki N."/>
            <person name="Clum A."/>
            <person name="Culley D."/>
            <person name="Crous P.W."/>
            <person name="Fauchery L."/>
            <person name="Girlanda M."/>
            <person name="Hayes R.D."/>
            <person name="Keri Z."/>
            <person name="LaButti K."/>
            <person name="Lipzen A."/>
            <person name="Lombard V."/>
            <person name="Magnuson J."/>
            <person name="Maillard F."/>
            <person name="Murat C."/>
            <person name="Nolan M."/>
            <person name="Ohm R.A."/>
            <person name="Pangilinan J."/>
            <person name="Pereira M.F."/>
            <person name="Perotto S."/>
            <person name="Peter M."/>
            <person name="Pfister S."/>
            <person name="Riley R."/>
            <person name="Sitrit Y."/>
            <person name="Stielow J.B."/>
            <person name="Szollosi G."/>
            <person name="Zifcakova L."/>
            <person name="Stursova M."/>
            <person name="Spatafora J.W."/>
            <person name="Tedersoo L."/>
            <person name="Vaario L.M."/>
            <person name="Yamada A."/>
            <person name="Yan M."/>
            <person name="Wang P."/>
            <person name="Xu J."/>
            <person name="Bruns T."/>
            <person name="Baldrian P."/>
            <person name="Vilgalys R."/>
            <person name="Dunand C."/>
            <person name="Henrissat B."/>
            <person name="Grigoriev I.V."/>
            <person name="Hibbett D."/>
            <person name="Nagy L.G."/>
            <person name="Martin F.M."/>
        </authorList>
    </citation>
    <scope>NUCLEOTIDE SEQUENCE</scope>
    <source>
        <strain evidence="2">UP504</strain>
    </source>
</reference>
<protein>
    <submittedName>
        <fullName evidence="2">Uncharacterized protein</fullName>
    </submittedName>
</protein>
<dbReference type="Proteomes" id="UP000886523">
    <property type="component" value="Unassembled WGS sequence"/>
</dbReference>
<name>A0A9P6DNG6_9AGAM</name>
<dbReference type="EMBL" id="MU129164">
    <property type="protein sequence ID" value="KAF9505254.1"/>
    <property type="molecule type" value="Genomic_DNA"/>
</dbReference>
<keyword evidence="3" id="KW-1185">Reference proteome</keyword>
<evidence type="ECO:0000313" key="2">
    <source>
        <dbReference type="EMBL" id="KAF9505254.1"/>
    </source>
</evidence>